<sequence length="229" mass="24409">MLTVSTSTDFPALLRLGIAGVALLSLSACTSTTPTDAESPSPPAASVPSSSGSEDGANEEDQAWAQALRRAPSLQDTDRPVVEMVRYIEIADFGKVMVDCLNEAGFPDVALTADGEGYSTQAGDAAQAEALALAEYTCKTQFPVDPRFLEPLTEAQIRMIYDYSVGPLTDCLEAQGHVISNPPAFEVFRDQYPQGRSWSPIDDATAALSSQESIELIKICPQLPEGLYG</sequence>
<dbReference type="RefSeq" id="WP_344779262.1">
    <property type="nucleotide sequence ID" value="NZ_BAAAYV010000025.1"/>
</dbReference>
<proteinExistence type="predicted"/>
<protein>
    <recommendedName>
        <fullName evidence="4">DUF732 domain-containing protein</fullName>
    </recommendedName>
</protein>
<feature type="compositionally biased region" description="Low complexity" evidence="1">
    <location>
        <begin position="46"/>
        <end position="55"/>
    </location>
</feature>
<evidence type="ECO:0000256" key="1">
    <source>
        <dbReference type="SAM" id="MobiDB-lite"/>
    </source>
</evidence>
<reference evidence="3" key="1">
    <citation type="journal article" date="2019" name="Int. J. Syst. Evol. Microbiol.">
        <title>The Global Catalogue of Microorganisms (GCM) 10K type strain sequencing project: providing services to taxonomists for standard genome sequencing and annotation.</title>
        <authorList>
            <consortium name="The Broad Institute Genomics Platform"/>
            <consortium name="The Broad Institute Genome Sequencing Center for Infectious Disease"/>
            <person name="Wu L."/>
            <person name="Ma J."/>
        </authorList>
    </citation>
    <scope>NUCLEOTIDE SEQUENCE [LARGE SCALE GENOMIC DNA]</scope>
    <source>
        <strain evidence="3">JCM 16546</strain>
    </source>
</reference>
<organism evidence="2 3">
    <name type="scientific">Microbacterium marinilacus</name>
    <dbReference type="NCBI Taxonomy" id="415209"/>
    <lineage>
        <taxon>Bacteria</taxon>
        <taxon>Bacillati</taxon>
        <taxon>Actinomycetota</taxon>
        <taxon>Actinomycetes</taxon>
        <taxon>Micrococcales</taxon>
        <taxon>Microbacteriaceae</taxon>
        <taxon>Microbacterium</taxon>
    </lineage>
</organism>
<name>A0ABP7BXG1_9MICO</name>
<comment type="caution">
    <text evidence="2">The sequence shown here is derived from an EMBL/GenBank/DDBJ whole genome shotgun (WGS) entry which is preliminary data.</text>
</comment>
<dbReference type="Proteomes" id="UP001410795">
    <property type="component" value="Unassembled WGS sequence"/>
</dbReference>
<dbReference type="EMBL" id="BAAAYV010000025">
    <property type="protein sequence ID" value="GAA3670631.1"/>
    <property type="molecule type" value="Genomic_DNA"/>
</dbReference>
<evidence type="ECO:0000313" key="2">
    <source>
        <dbReference type="EMBL" id="GAA3670631.1"/>
    </source>
</evidence>
<keyword evidence="3" id="KW-1185">Reference proteome</keyword>
<accession>A0ABP7BXG1</accession>
<evidence type="ECO:0000313" key="3">
    <source>
        <dbReference type="Proteomes" id="UP001410795"/>
    </source>
</evidence>
<feature type="region of interest" description="Disordered" evidence="1">
    <location>
        <begin position="31"/>
        <end position="62"/>
    </location>
</feature>
<gene>
    <name evidence="2" type="ORF">GCM10022202_36060</name>
</gene>
<evidence type="ECO:0008006" key="4">
    <source>
        <dbReference type="Google" id="ProtNLM"/>
    </source>
</evidence>